<evidence type="ECO:0000313" key="2">
    <source>
        <dbReference type="EMBL" id="QJA90070.1"/>
    </source>
</evidence>
<gene>
    <name evidence="2" type="ORF">MM415B02452_0006</name>
    <name evidence="3" type="ORF">TM448B05969_0009</name>
</gene>
<dbReference type="EMBL" id="MT145143">
    <property type="protein sequence ID" value="QJI04051.1"/>
    <property type="molecule type" value="Genomic_DNA"/>
</dbReference>
<accession>A0A6M3Y1E6</accession>
<name>A0A6M3Y1E6_9ZZZZ</name>
<feature type="region of interest" description="Disordered" evidence="1">
    <location>
        <begin position="65"/>
        <end position="88"/>
    </location>
</feature>
<dbReference type="EMBL" id="MT142889">
    <property type="protein sequence ID" value="QJA90070.1"/>
    <property type="molecule type" value="Genomic_DNA"/>
</dbReference>
<evidence type="ECO:0000256" key="1">
    <source>
        <dbReference type="SAM" id="MobiDB-lite"/>
    </source>
</evidence>
<proteinExistence type="predicted"/>
<dbReference type="AlphaFoldDB" id="A0A6M3Y1E6"/>
<organism evidence="3">
    <name type="scientific">viral metagenome</name>
    <dbReference type="NCBI Taxonomy" id="1070528"/>
    <lineage>
        <taxon>unclassified sequences</taxon>
        <taxon>metagenomes</taxon>
        <taxon>organismal metagenomes</taxon>
    </lineage>
</organism>
<reference evidence="3" key="1">
    <citation type="submission" date="2020-03" db="EMBL/GenBank/DDBJ databases">
        <title>The deep terrestrial virosphere.</title>
        <authorList>
            <person name="Holmfeldt K."/>
            <person name="Nilsson E."/>
            <person name="Simone D."/>
            <person name="Lopez-Fernandez M."/>
            <person name="Wu X."/>
            <person name="de Brujin I."/>
            <person name="Lundin D."/>
            <person name="Andersson A."/>
            <person name="Bertilsson S."/>
            <person name="Dopson M."/>
        </authorList>
    </citation>
    <scope>NUCLEOTIDE SEQUENCE</scope>
    <source>
        <strain evidence="2">MM415B02452</strain>
        <strain evidence="3">TM448B05969</strain>
    </source>
</reference>
<feature type="compositionally biased region" description="Basic and acidic residues" evidence="1">
    <location>
        <begin position="65"/>
        <end position="74"/>
    </location>
</feature>
<evidence type="ECO:0000313" key="3">
    <source>
        <dbReference type="EMBL" id="QJI04051.1"/>
    </source>
</evidence>
<protein>
    <submittedName>
        <fullName evidence="3">Uncharacterized protein</fullName>
    </submittedName>
</protein>
<sequence>MATNPYKITLNYQGGIHIYHRHAQGEDHALRLACLALADEAKINLMPILNYYLSNRKDNYRIEKLKNKNKENKGLKRLQQQKIRRNKK</sequence>